<keyword evidence="2" id="KW-1133">Transmembrane helix</keyword>
<feature type="region of interest" description="Disordered" evidence="1">
    <location>
        <begin position="1"/>
        <end position="22"/>
    </location>
</feature>
<sequence length="496" mass="53578">MHPGPVPSAPEAKPPAPSRRATDPVAAVAGNATMLGIGYMLMRRPIAAAVALAGTGFLLWSAAVQTENPLWRFLLPAWGLAMIVHAWWLTRRTRPEPLVDLVEPDPARRPRFFAATAASLVLLTLGWFRFDAWWISRDAETAHAAGDCERATAVLERFDAVHRVAFGPITLRGEEEREACALLLAALDEPPTEAADTVAEYMAHPGAEWDGAGAKRAEFLLDASMTPGEPELSTIEEAFGMLTSTLEEHPDQAGTVRAAVEEFMADLAEAPACNGYAVDDWMAGRTWDEPALAEPVAAASDQVPVRMLQCAQDRTESEDLPGAGILYREFLAAYPGHELAGEAADGILDSGAYCGDPVAYPGAPEYEGAGPHPMRLVGGWTAEGRGFPESWLGATADETQLVVCVDAEVGGFQDSCRYGDGSFTAVFWAHKFTIKAYELRTGELVSEYTREIGDPCPDYLDGTYSTVYVYWSGDMLGMASEFTDAEFRGMFADLVN</sequence>
<dbReference type="Proteomes" id="UP000477750">
    <property type="component" value="Unassembled WGS sequence"/>
</dbReference>
<evidence type="ECO:0000313" key="3">
    <source>
        <dbReference type="EMBL" id="MQM26022.1"/>
    </source>
</evidence>
<reference evidence="3 4" key="1">
    <citation type="submission" date="2019-10" db="EMBL/GenBank/DDBJ databases">
        <title>Glycomyces albidus sp. nov., a novel actinomycete isolated from rhizosphere soil of wheat (Triticum aestivum L.).</title>
        <authorList>
            <person name="Qian L."/>
        </authorList>
    </citation>
    <scope>NUCLEOTIDE SEQUENCE [LARGE SCALE GENOMIC DNA]</scope>
    <source>
        <strain evidence="3 4">NEAU-7082</strain>
    </source>
</reference>
<feature type="compositionally biased region" description="Pro residues" evidence="1">
    <location>
        <begin position="1"/>
        <end position="17"/>
    </location>
</feature>
<feature type="transmembrane region" description="Helical" evidence="2">
    <location>
        <begin position="70"/>
        <end position="90"/>
    </location>
</feature>
<evidence type="ECO:0000256" key="1">
    <source>
        <dbReference type="SAM" id="MobiDB-lite"/>
    </source>
</evidence>
<keyword evidence="2" id="KW-0472">Membrane</keyword>
<comment type="caution">
    <text evidence="3">The sequence shown here is derived from an EMBL/GenBank/DDBJ whole genome shotgun (WGS) entry which is preliminary data.</text>
</comment>
<dbReference type="RefSeq" id="WP_153025177.1">
    <property type="nucleotide sequence ID" value="NZ_WIAO01000010.1"/>
</dbReference>
<protein>
    <submittedName>
        <fullName evidence="3">Uncharacterized protein</fullName>
    </submittedName>
</protein>
<dbReference type="AlphaFoldDB" id="A0A6L5G8J3"/>
<organism evidence="3 4">
    <name type="scientific">Glycomyces albidus</name>
    <dbReference type="NCBI Taxonomy" id="2656774"/>
    <lineage>
        <taxon>Bacteria</taxon>
        <taxon>Bacillati</taxon>
        <taxon>Actinomycetota</taxon>
        <taxon>Actinomycetes</taxon>
        <taxon>Glycomycetales</taxon>
        <taxon>Glycomycetaceae</taxon>
        <taxon>Glycomyces</taxon>
    </lineage>
</organism>
<keyword evidence="4" id="KW-1185">Reference proteome</keyword>
<feature type="transmembrane region" description="Helical" evidence="2">
    <location>
        <begin position="46"/>
        <end position="64"/>
    </location>
</feature>
<proteinExistence type="predicted"/>
<name>A0A6L5G8J3_9ACTN</name>
<dbReference type="EMBL" id="WIAO01000010">
    <property type="protein sequence ID" value="MQM26022.1"/>
    <property type="molecule type" value="Genomic_DNA"/>
</dbReference>
<gene>
    <name evidence="3" type="ORF">GFD30_10635</name>
</gene>
<accession>A0A6L5G8J3</accession>
<evidence type="ECO:0000313" key="4">
    <source>
        <dbReference type="Proteomes" id="UP000477750"/>
    </source>
</evidence>
<evidence type="ECO:0000256" key="2">
    <source>
        <dbReference type="SAM" id="Phobius"/>
    </source>
</evidence>
<keyword evidence="2" id="KW-0812">Transmembrane</keyword>